<keyword evidence="4" id="KW-1185">Reference proteome</keyword>
<feature type="compositionally biased region" description="Basic and acidic residues" evidence="1">
    <location>
        <begin position="43"/>
        <end position="67"/>
    </location>
</feature>
<evidence type="ECO:0000313" key="3">
    <source>
        <dbReference type="EMBL" id="KAL1297696.1"/>
    </source>
</evidence>
<dbReference type="InterPro" id="IPR021331">
    <property type="entry name" value="Hva1_TUDOR"/>
</dbReference>
<comment type="caution">
    <text evidence="3">The sequence shown here is derived from an EMBL/GenBank/DDBJ whole genome shotgun (WGS) entry which is preliminary data.</text>
</comment>
<name>A0ABR3P4S8_9PEZI</name>
<sequence length="329" mass="36833">MPPKEKYTDPKLRDEVKEEIHKGDKGGAPGQWSARKAQLMASEYKKRGGDYNTDKKDQDSSQKHLSEWGEEDWQTKDGSGNAKNDDGTEQRYLPKKAWDKMSEKEKKETDEKKQEGSKQGKQHVGNTAKAKESREEAHEDAKGKKHDEEETKASKKKGETESTNKNENSDQDSDDEEYDDDDHDDEAADSEDESNNEDEDENSLKPKGQKRTRSQEDDNENGDDDNSNNNNKKQKSDNKSNATVGSEHDPATPPAPAGSSTRLPKENQNVTWKALPGYIQGTVVEIVTTEKPVDGKKVKGSEKGPRIVLKSDESGKIAVHKPEAVFFED</sequence>
<feature type="compositionally biased region" description="Basic and acidic residues" evidence="1">
    <location>
        <begin position="96"/>
        <end position="118"/>
    </location>
</feature>
<evidence type="ECO:0000313" key="4">
    <source>
        <dbReference type="Proteomes" id="UP001562354"/>
    </source>
</evidence>
<protein>
    <recommendedName>
        <fullName evidence="2">Hypervirulence associated protein TUDOR domain-containing protein</fullName>
    </recommendedName>
</protein>
<organism evidence="3 4">
    <name type="scientific">Neodothiora populina</name>
    <dbReference type="NCBI Taxonomy" id="2781224"/>
    <lineage>
        <taxon>Eukaryota</taxon>
        <taxon>Fungi</taxon>
        <taxon>Dikarya</taxon>
        <taxon>Ascomycota</taxon>
        <taxon>Pezizomycotina</taxon>
        <taxon>Dothideomycetes</taxon>
        <taxon>Dothideomycetidae</taxon>
        <taxon>Dothideales</taxon>
        <taxon>Dothioraceae</taxon>
        <taxon>Neodothiora</taxon>
    </lineage>
</organism>
<feature type="compositionally biased region" description="Polar residues" evidence="1">
    <location>
        <begin position="258"/>
        <end position="268"/>
    </location>
</feature>
<feature type="compositionally biased region" description="Basic and acidic residues" evidence="1">
    <location>
        <begin position="129"/>
        <end position="168"/>
    </location>
</feature>
<evidence type="ECO:0000256" key="1">
    <source>
        <dbReference type="SAM" id="MobiDB-lite"/>
    </source>
</evidence>
<gene>
    <name evidence="3" type="ORF">AAFC00_006245</name>
</gene>
<feature type="region of interest" description="Disordered" evidence="1">
    <location>
        <begin position="1"/>
        <end position="268"/>
    </location>
</feature>
<dbReference type="RefSeq" id="XP_069197378.1">
    <property type="nucleotide sequence ID" value="XM_069346169.1"/>
</dbReference>
<feature type="compositionally biased region" description="Acidic residues" evidence="1">
    <location>
        <begin position="217"/>
        <end position="226"/>
    </location>
</feature>
<dbReference type="GeneID" id="95979944"/>
<reference evidence="3 4" key="1">
    <citation type="submission" date="2024-07" db="EMBL/GenBank/DDBJ databases">
        <title>Draft sequence of the Neodothiora populina.</title>
        <authorList>
            <person name="Drown D.D."/>
            <person name="Schuette U.S."/>
            <person name="Buechlein A.B."/>
            <person name="Rusch D.R."/>
            <person name="Winton L.W."/>
            <person name="Adams G.A."/>
        </authorList>
    </citation>
    <scope>NUCLEOTIDE SEQUENCE [LARGE SCALE GENOMIC DNA]</scope>
    <source>
        <strain evidence="3 4">CPC 39397</strain>
    </source>
</reference>
<evidence type="ECO:0000259" key="2">
    <source>
        <dbReference type="Pfam" id="PF11160"/>
    </source>
</evidence>
<feature type="compositionally biased region" description="Basic and acidic residues" evidence="1">
    <location>
        <begin position="1"/>
        <end position="25"/>
    </location>
</feature>
<feature type="compositionally biased region" description="Acidic residues" evidence="1">
    <location>
        <begin position="169"/>
        <end position="201"/>
    </location>
</feature>
<dbReference type="Proteomes" id="UP001562354">
    <property type="component" value="Unassembled WGS sequence"/>
</dbReference>
<dbReference type="EMBL" id="JBFMKM010000014">
    <property type="protein sequence ID" value="KAL1297696.1"/>
    <property type="molecule type" value="Genomic_DNA"/>
</dbReference>
<accession>A0ABR3P4S8</accession>
<feature type="domain" description="Hypervirulence associated protein TUDOR" evidence="2">
    <location>
        <begin position="268"/>
        <end position="325"/>
    </location>
</feature>
<dbReference type="Pfam" id="PF11160">
    <property type="entry name" value="Hva1_TUDOR"/>
    <property type="match status" value="1"/>
</dbReference>
<proteinExistence type="predicted"/>